<keyword evidence="2" id="KW-1185">Reference proteome</keyword>
<evidence type="ECO:0000313" key="1">
    <source>
        <dbReference type="EMBL" id="KAJ8117598.1"/>
    </source>
</evidence>
<accession>A0ACC2IR60</accession>
<reference evidence="1" key="1">
    <citation type="submission" date="2022-11" db="EMBL/GenBank/DDBJ databases">
        <title>Genome Sequence of Boeremia exigua.</title>
        <authorList>
            <person name="Buettner E."/>
        </authorList>
    </citation>
    <scope>NUCLEOTIDE SEQUENCE</scope>
    <source>
        <strain evidence="1">CU02</strain>
    </source>
</reference>
<organism evidence="1 2">
    <name type="scientific">Boeremia exigua</name>
    <dbReference type="NCBI Taxonomy" id="749465"/>
    <lineage>
        <taxon>Eukaryota</taxon>
        <taxon>Fungi</taxon>
        <taxon>Dikarya</taxon>
        <taxon>Ascomycota</taxon>
        <taxon>Pezizomycotina</taxon>
        <taxon>Dothideomycetes</taxon>
        <taxon>Pleosporomycetidae</taxon>
        <taxon>Pleosporales</taxon>
        <taxon>Pleosporineae</taxon>
        <taxon>Didymellaceae</taxon>
        <taxon>Boeremia</taxon>
    </lineage>
</organism>
<protein>
    <submittedName>
        <fullName evidence="1">Uncharacterized protein</fullName>
    </submittedName>
</protein>
<dbReference type="EMBL" id="JAPHNI010000047">
    <property type="protein sequence ID" value="KAJ8117598.1"/>
    <property type="molecule type" value="Genomic_DNA"/>
</dbReference>
<comment type="caution">
    <text evidence="1">The sequence shown here is derived from an EMBL/GenBank/DDBJ whole genome shotgun (WGS) entry which is preliminary data.</text>
</comment>
<dbReference type="Proteomes" id="UP001153331">
    <property type="component" value="Unassembled WGS sequence"/>
</dbReference>
<name>A0ACC2IR60_9PLEO</name>
<sequence length="890" mass="99625">MTGLRLVIITQKQNDGSSQLRAIYIIKSLKARVLHTKGGSTHLARAKSKIRICSSLDDNLVLWRGCDKVVERWSAAPWPEDDAFALGKPHCFLPAFSQPLSTQLTATAQLTAMGRRPNQLILEYFERGPKLEDASNRYQHTCKSCGEKFPKGRIDSLTNHLVKKCPALPLRDRQRALLQFHELPLPDNMAQTVANAAGPVRNGQKVNLPFTPSKQLSALETLAEVSRQHLDLSGKRPVDQQQHQQHQQQQQQRVPPHQQQQQQQQVHHNAGQGELLDEWIQDDRTEGTDLSSLSHAMDMSGAPALPSMYQFNGPLHHSPTNSPHMGNIPLSSSGSMAQMVPSLVMAASAANDLMPLTNGIPMDSDLNLSHNGMGFQRQQWPPLQPHPLDPLLQDHSKDHLMPKDDNAPKFPQPRPIAINPNTQTHFTTDFSIHQKPAKPKVRGRFTDTRRKEVQEVRKRGACIRCRMLKKPCSGDNPCNTCHNVESARLWKQPCIRTRIAEEFNLYSAGLHGVLAYHATNQAKGQIRLDQTPGRIEASHHPESGIFSTFTPLKCHQAQTAQNTDIDPAIFASVSTPDLELIDAEDDISGKLDLYMKKIGPQFLHSEDSTFMKITQQTISRLASPNPDGLLSKVMELWHYTRILTSRNLHWHLFSNPALPPTLSAPTLSLSDMEDATRTPITAHDQPSSYGLIKMQLMGATEKRAACVARIVMNDLERRLLQRQQANPFETFLVAVILLASVERMCWLFRTWEVPAAPESTHTDPVLKVDEDLASALQSPPPSAMNAQPAARHPKWPLDKPAASFSQQGERFSDILNMLLKMRGVPPKPIPRSTDGMLVMWGDDVQETIREWYEGIAVTTQILEEKANAKFVGEDPSEWELKFVGKIIRGD</sequence>
<proteinExistence type="predicted"/>
<gene>
    <name evidence="1" type="ORF">OPT61_g1237</name>
</gene>
<evidence type="ECO:0000313" key="2">
    <source>
        <dbReference type="Proteomes" id="UP001153331"/>
    </source>
</evidence>